<dbReference type="EMBL" id="MU006792">
    <property type="protein sequence ID" value="KAF2637692.1"/>
    <property type="molecule type" value="Genomic_DNA"/>
</dbReference>
<dbReference type="Proteomes" id="UP000799753">
    <property type="component" value="Unassembled WGS sequence"/>
</dbReference>
<dbReference type="AlphaFoldDB" id="A0A6A6RRI8"/>
<reference evidence="1" key="1">
    <citation type="journal article" date="2020" name="Stud. Mycol.">
        <title>101 Dothideomycetes genomes: a test case for predicting lifestyles and emergence of pathogens.</title>
        <authorList>
            <person name="Haridas S."/>
            <person name="Albert R."/>
            <person name="Binder M."/>
            <person name="Bloem J."/>
            <person name="Labutti K."/>
            <person name="Salamov A."/>
            <person name="Andreopoulos B."/>
            <person name="Baker S."/>
            <person name="Barry K."/>
            <person name="Bills G."/>
            <person name="Bluhm B."/>
            <person name="Cannon C."/>
            <person name="Castanera R."/>
            <person name="Culley D."/>
            <person name="Daum C."/>
            <person name="Ezra D."/>
            <person name="Gonzalez J."/>
            <person name="Henrissat B."/>
            <person name="Kuo A."/>
            <person name="Liang C."/>
            <person name="Lipzen A."/>
            <person name="Lutzoni F."/>
            <person name="Magnuson J."/>
            <person name="Mondo S."/>
            <person name="Nolan M."/>
            <person name="Ohm R."/>
            <person name="Pangilinan J."/>
            <person name="Park H.-J."/>
            <person name="Ramirez L."/>
            <person name="Alfaro M."/>
            <person name="Sun H."/>
            <person name="Tritt A."/>
            <person name="Yoshinaga Y."/>
            <person name="Zwiers L.-H."/>
            <person name="Turgeon B."/>
            <person name="Goodwin S."/>
            <person name="Spatafora J."/>
            <person name="Crous P."/>
            <person name="Grigoriev I."/>
        </authorList>
    </citation>
    <scope>NUCLEOTIDE SEQUENCE</scope>
    <source>
        <strain evidence="1">CBS 473.64</strain>
    </source>
</reference>
<sequence length="167" mass="19167">MYVREIDAKIAHCMYIHDTTDMSRRESCRAVVNQPGPSVLPTVTMTVQLSRHGVPASTKLRYPQIGIQQALGTSETLRGLLSELAEKLRMLIFTYSRKMDTTCLRCIFLFRQLESALLSSLGHLPCMYRSRLFCIHSTPTLSQPRAKKWQKKWQKHTTAGIRQWSPT</sequence>
<accession>A0A6A6RRI8</accession>
<keyword evidence="2" id="KW-1185">Reference proteome</keyword>
<evidence type="ECO:0000313" key="2">
    <source>
        <dbReference type="Proteomes" id="UP000799753"/>
    </source>
</evidence>
<organism evidence="1 2">
    <name type="scientific">Massarina eburnea CBS 473.64</name>
    <dbReference type="NCBI Taxonomy" id="1395130"/>
    <lineage>
        <taxon>Eukaryota</taxon>
        <taxon>Fungi</taxon>
        <taxon>Dikarya</taxon>
        <taxon>Ascomycota</taxon>
        <taxon>Pezizomycotina</taxon>
        <taxon>Dothideomycetes</taxon>
        <taxon>Pleosporomycetidae</taxon>
        <taxon>Pleosporales</taxon>
        <taxon>Massarineae</taxon>
        <taxon>Massarinaceae</taxon>
        <taxon>Massarina</taxon>
    </lineage>
</organism>
<gene>
    <name evidence="1" type="ORF">P280DRAFT_94240</name>
</gene>
<proteinExistence type="predicted"/>
<name>A0A6A6RRI8_9PLEO</name>
<evidence type="ECO:0000313" key="1">
    <source>
        <dbReference type="EMBL" id="KAF2637692.1"/>
    </source>
</evidence>
<protein>
    <submittedName>
        <fullName evidence="1">Uncharacterized protein</fullName>
    </submittedName>
</protein>